<accession>A0A9J5Z478</accession>
<organism evidence="1 2">
    <name type="scientific">Solanum commersonii</name>
    <name type="common">Commerson's wild potato</name>
    <name type="synonym">Commerson's nightshade</name>
    <dbReference type="NCBI Taxonomy" id="4109"/>
    <lineage>
        <taxon>Eukaryota</taxon>
        <taxon>Viridiplantae</taxon>
        <taxon>Streptophyta</taxon>
        <taxon>Embryophyta</taxon>
        <taxon>Tracheophyta</taxon>
        <taxon>Spermatophyta</taxon>
        <taxon>Magnoliopsida</taxon>
        <taxon>eudicotyledons</taxon>
        <taxon>Gunneridae</taxon>
        <taxon>Pentapetalae</taxon>
        <taxon>asterids</taxon>
        <taxon>lamiids</taxon>
        <taxon>Solanales</taxon>
        <taxon>Solanaceae</taxon>
        <taxon>Solanoideae</taxon>
        <taxon>Solaneae</taxon>
        <taxon>Solanum</taxon>
    </lineage>
</organism>
<evidence type="ECO:0000313" key="2">
    <source>
        <dbReference type="Proteomes" id="UP000824120"/>
    </source>
</evidence>
<evidence type="ECO:0000313" key="1">
    <source>
        <dbReference type="EMBL" id="KAG5606687.1"/>
    </source>
</evidence>
<proteinExistence type="predicted"/>
<keyword evidence="2" id="KW-1185">Reference proteome</keyword>
<reference evidence="1 2" key="1">
    <citation type="submission" date="2020-09" db="EMBL/GenBank/DDBJ databases">
        <title>De no assembly of potato wild relative species, Solanum commersonii.</title>
        <authorList>
            <person name="Cho K."/>
        </authorList>
    </citation>
    <scope>NUCLEOTIDE SEQUENCE [LARGE SCALE GENOMIC DNA]</scope>
    <source>
        <strain evidence="1">LZ3.2</strain>
        <tissue evidence="1">Leaf</tissue>
    </source>
</reference>
<dbReference type="AlphaFoldDB" id="A0A9J5Z478"/>
<dbReference type="Proteomes" id="UP000824120">
    <property type="component" value="Chromosome 5"/>
</dbReference>
<sequence length="84" mass="9315">MTHQTDRRARSSTAVGTTWLAIGSVKLGGLKYHSAHCEFDLLRLLMHELKSFKRPNGWTIRQVGSSSPSGSAVHLMSLDRLLIP</sequence>
<protein>
    <submittedName>
        <fullName evidence="1">Uncharacterized protein</fullName>
    </submittedName>
</protein>
<name>A0A9J5Z478_SOLCO</name>
<gene>
    <name evidence="1" type="ORF">H5410_028179</name>
</gene>
<dbReference type="EMBL" id="JACXVP010000005">
    <property type="protein sequence ID" value="KAG5606687.1"/>
    <property type="molecule type" value="Genomic_DNA"/>
</dbReference>
<comment type="caution">
    <text evidence="1">The sequence shown here is derived from an EMBL/GenBank/DDBJ whole genome shotgun (WGS) entry which is preliminary data.</text>
</comment>